<protein>
    <submittedName>
        <fullName evidence="2">Uncharacterized protein</fullName>
    </submittedName>
</protein>
<accession>A0ABS4X5Q5</accession>
<comment type="caution">
    <text evidence="2">The sequence shown here is derived from an EMBL/GenBank/DDBJ whole genome shotgun (WGS) entry which is preliminary data.</text>
</comment>
<evidence type="ECO:0000313" key="3">
    <source>
        <dbReference type="Proteomes" id="UP001519290"/>
    </source>
</evidence>
<sequence>MASKRRNEVGMSGNGGQFAPVGRSEADVPIATDQEIIDALPHSPGFERPILDDRDSAGIQDFGLEGFDADFSAWHDEGSGQAVAEVGLDVPDTDLMGLSDLDDADMTTEESERIHRGTVVLDQILRERYPDADISYDAERPHLSWEYRQDGMSTEEQMHDRAWNDEKGPVTFANEADAGTFGHEHLGRIFRERMEDTAMVNAPTLYGSAALIDGQRTAVDLDNDIAASAQFRDEAEVEMPTDLNVRRYAGHLAESSDQMKRLSEYGHCSAGAALDELDKVTPASARHGSDGERFESYQLCRWIERSNEELHEEWIR</sequence>
<name>A0ABS4X5Q5_9MICO</name>
<gene>
    <name evidence="2" type="ORF">JOF43_003707</name>
</gene>
<keyword evidence="3" id="KW-1185">Reference proteome</keyword>
<feature type="region of interest" description="Disordered" evidence="1">
    <location>
        <begin position="1"/>
        <end position="24"/>
    </location>
</feature>
<evidence type="ECO:0000313" key="2">
    <source>
        <dbReference type="EMBL" id="MBP2383718.1"/>
    </source>
</evidence>
<evidence type="ECO:0000256" key="1">
    <source>
        <dbReference type="SAM" id="MobiDB-lite"/>
    </source>
</evidence>
<dbReference type="EMBL" id="JAGIOD010000002">
    <property type="protein sequence ID" value="MBP2383718.1"/>
    <property type="molecule type" value="Genomic_DNA"/>
</dbReference>
<proteinExistence type="predicted"/>
<dbReference type="Proteomes" id="UP001519290">
    <property type="component" value="Unassembled WGS sequence"/>
</dbReference>
<reference evidence="2 3" key="1">
    <citation type="submission" date="2021-03" db="EMBL/GenBank/DDBJ databases">
        <title>Sequencing the genomes of 1000 actinobacteria strains.</title>
        <authorList>
            <person name="Klenk H.-P."/>
        </authorList>
    </citation>
    <scope>NUCLEOTIDE SEQUENCE [LARGE SCALE GENOMIC DNA]</scope>
    <source>
        <strain evidence="2 3">DSM 14566</strain>
    </source>
</reference>
<dbReference type="RefSeq" id="WP_209904504.1">
    <property type="nucleotide sequence ID" value="NZ_BAAAJW010000017.1"/>
</dbReference>
<organism evidence="2 3">
    <name type="scientific">Brachybacterium sacelli</name>
    <dbReference type="NCBI Taxonomy" id="173364"/>
    <lineage>
        <taxon>Bacteria</taxon>
        <taxon>Bacillati</taxon>
        <taxon>Actinomycetota</taxon>
        <taxon>Actinomycetes</taxon>
        <taxon>Micrococcales</taxon>
        <taxon>Dermabacteraceae</taxon>
        <taxon>Brachybacterium</taxon>
    </lineage>
</organism>